<comment type="caution">
    <text evidence="2">The sequence shown here is derived from an EMBL/GenBank/DDBJ whole genome shotgun (WGS) entry which is preliminary data.</text>
</comment>
<sequence>MRVLSSEFRNALLHFGSCGLRVYFVNGRQVSQVFKTLFLEAFLVFVKLDVRDAFFPAYAADVAGGWGCFERLEALMILLVYDFIFLLAVFYVSSARR</sequence>
<proteinExistence type="predicted"/>
<keyword evidence="1" id="KW-1133">Transmembrane helix</keyword>
<keyword evidence="1" id="KW-0812">Transmembrane</keyword>
<dbReference type="AlphaFoldDB" id="A0AAP8NMG5"/>
<dbReference type="EMBL" id="PJKN01000003">
    <property type="protein sequence ID" value="PNC56272.1"/>
    <property type="molecule type" value="Genomic_DNA"/>
</dbReference>
<gene>
    <name evidence="2" type="ORF">CXU09_06525</name>
</gene>
<organism evidence="2 3">
    <name type="scientific">Akkermansia muciniphila</name>
    <dbReference type="NCBI Taxonomy" id="239935"/>
    <lineage>
        <taxon>Bacteria</taxon>
        <taxon>Pseudomonadati</taxon>
        <taxon>Verrucomicrobiota</taxon>
        <taxon>Verrucomicrobiia</taxon>
        <taxon>Verrucomicrobiales</taxon>
        <taxon>Akkermansiaceae</taxon>
        <taxon>Akkermansia</taxon>
    </lineage>
</organism>
<protein>
    <submittedName>
        <fullName evidence="2">Uncharacterized protein</fullName>
    </submittedName>
</protein>
<keyword evidence="1" id="KW-0472">Membrane</keyword>
<evidence type="ECO:0000313" key="3">
    <source>
        <dbReference type="Proteomes" id="UP000235914"/>
    </source>
</evidence>
<accession>A0AAP8NMG5</accession>
<evidence type="ECO:0000313" key="2">
    <source>
        <dbReference type="EMBL" id="PNC56272.1"/>
    </source>
</evidence>
<evidence type="ECO:0000256" key="1">
    <source>
        <dbReference type="SAM" id="Phobius"/>
    </source>
</evidence>
<name>A0AAP8NMG5_9BACT</name>
<reference evidence="2 3" key="1">
    <citation type="journal article" date="2017" name="BMC Genomics">
        <title>Genome sequencing of 39 Akkermansia muciniphila isolates reveals its population structure, genomic and functional diverisity, and global distribution in mammalian gut microbiotas.</title>
        <authorList>
            <person name="Guo X."/>
            <person name="Li S."/>
            <person name="Zhang J."/>
            <person name="Wu F."/>
            <person name="Li X."/>
            <person name="Wu D."/>
            <person name="Zhang M."/>
            <person name="Ou Z."/>
            <person name="Jie Z."/>
            <person name="Yan Q."/>
            <person name="Li P."/>
            <person name="Yi J."/>
            <person name="Peng Y."/>
        </authorList>
    </citation>
    <scope>NUCLEOTIDE SEQUENCE [LARGE SCALE GENOMIC DNA]</scope>
    <source>
        <strain evidence="2 3">GP43</strain>
    </source>
</reference>
<dbReference type="Proteomes" id="UP000235914">
    <property type="component" value="Unassembled WGS sequence"/>
</dbReference>
<feature type="transmembrane region" description="Helical" evidence="1">
    <location>
        <begin position="74"/>
        <end position="92"/>
    </location>
</feature>